<reference evidence="2 3" key="1">
    <citation type="submission" date="2020-08" db="EMBL/GenBank/DDBJ databases">
        <title>Genomic Encyclopedia of Type Strains, Phase IV (KMG-IV): sequencing the most valuable type-strain genomes for metagenomic binning, comparative biology and taxonomic classification.</title>
        <authorList>
            <person name="Goeker M."/>
        </authorList>
    </citation>
    <scope>NUCLEOTIDE SEQUENCE [LARGE SCALE GENOMIC DNA]</scope>
    <source>
        <strain evidence="2 3">DSM 25335</strain>
    </source>
</reference>
<dbReference type="Proteomes" id="UP000566663">
    <property type="component" value="Unassembled WGS sequence"/>
</dbReference>
<evidence type="ECO:0000313" key="3">
    <source>
        <dbReference type="Proteomes" id="UP000566663"/>
    </source>
</evidence>
<protein>
    <submittedName>
        <fullName evidence="2">Putative membrane protein</fullName>
    </submittedName>
</protein>
<comment type="caution">
    <text evidence="2">The sequence shown here is derived from an EMBL/GenBank/DDBJ whole genome shotgun (WGS) entry which is preliminary data.</text>
</comment>
<keyword evidence="1" id="KW-0732">Signal</keyword>
<name>A0A7W8I0I4_9CAUL</name>
<accession>A0A7W8I0I4</accession>
<dbReference type="InterPro" id="IPR018740">
    <property type="entry name" value="DUF2282_membr"/>
</dbReference>
<feature type="signal peptide" evidence="1">
    <location>
        <begin position="1"/>
        <end position="21"/>
    </location>
</feature>
<dbReference type="RefSeq" id="WP_183254615.1">
    <property type="nucleotide sequence ID" value="NZ_BAAAFF010000002.1"/>
</dbReference>
<dbReference type="EMBL" id="JACHFZ010000003">
    <property type="protein sequence ID" value="MBB5292337.1"/>
    <property type="molecule type" value="Genomic_DNA"/>
</dbReference>
<evidence type="ECO:0000256" key="1">
    <source>
        <dbReference type="SAM" id="SignalP"/>
    </source>
</evidence>
<sequence length="97" mass="9858">MTTPTQLLLGAGALLALGAHAATAQERPAQAPEREMEKCYGVALAGKNDCAAGPGTSCAGTSTRDYQGNAWKLVPKGTCTSITTPRGNGSLTPIANR</sequence>
<dbReference type="Pfam" id="PF10048">
    <property type="entry name" value="DUF2282"/>
    <property type="match status" value="1"/>
</dbReference>
<gene>
    <name evidence="2" type="ORF">HNQ67_001857</name>
</gene>
<keyword evidence="3" id="KW-1185">Reference proteome</keyword>
<organism evidence="2 3">
    <name type="scientific">Brevundimonas basaltis</name>
    <dbReference type="NCBI Taxonomy" id="472166"/>
    <lineage>
        <taxon>Bacteria</taxon>
        <taxon>Pseudomonadati</taxon>
        <taxon>Pseudomonadota</taxon>
        <taxon>Alphaproteobacteria</taxon>
        <taxon>Caulobacterales</taxon>
        <taxon>Caulobacteraceae</taxon>
        <taxon>Brevundimonas</taxon>
    </lineage>
</organism>
<evidence type="ECO:0000313" key="2">
    <source>
        <dbReference type="EMBL" id="MBB5292337.1"/>
    </source>
</evidence>
<feature type="chain" id="PRO_5030819759" evidence="1">
    <location>
        <begin position="22"/>
        <end position="97"/>
    </location>
</feature>
<proteinExistence type="predicted"/>
<dbReference type="AlphaFoldDB" id="A0A7W8I0I4"/>